<dbReference type="Proteomes" id="UP000265882">
    <property type="component" value="Unassembled WGS sequence"/>
</dbReference>
<comment type="caution">
    <text evidence="1">The sequence shown here is derived from an EMBL/GenBank/DDBJ whole genome shotgun (WGS) entry which is preliminary data.</text>
</comment>
<proteinExistence type="predicted"/>
<gene>
    <name evidence="1" type="ORF">C4520_12155</name>
</gene>
<dbReference type="EMBL" id="QZKU01000084">
    <property type="protein sequence ID" value="RJP19834.1"/>
    <property type="molecule type" value="Genomic_DNA"/>
</dbReference>
<sequence length="78" mass="8759">MKGSVPFLLSASPGHEISESVSLSAFIGFHLRSKEKLFPREARGGDKTFDYAQDRNDSREARDFIVQHRRVSAFIGGF</sequence>
<evidence type="ECO:0000313" key="2">
    <source>
        <dbReference type="Proteomes" id="UP000265882"/>
    </source>
</evidence>
<reference evidence="1 2" key="1">
    <citation type="journal article" date="2017" name="ISME J.">
        <title>Energy and carbon metabolisms in a deep terrestrial subsurface fluid microbial community.</title>
        <authorList>
            <person name="Momper L."/>
            <person name="Jungbluth S.P."/>
            <person name="Lee M.D."/>
            <person name="Amend J.P."/>
        </authorList>
    </citation>
    <scope>NUCLEOTIDE SEQUENCE [LARGE SCALE GENOMIC DNA]</scope>
    <source>
        <strain evidence="1">SURF_5</strain>
    </source>
</reference>
<accession>A0A3A4NVK3</accession>
<name>A0A3A4NVK3_ABYX5</name>
<evidence type="ECO:0000313" key="1">
    <source>
        <dbReference type="EMBL" id="RJP19834.1"/>
    </source>
</evidence>
<protein>
    <submittedName>
        <fullName evidence="1">Uncharacterized protein</fullName>
    </submittedName>
</protein>
<dbReference type="AlphaFoldDB" id="A0A3A4NVK3"/>
<organism evidence="1 2">
    <name type="scientific">Abyssobacteria bacterium (strain SURF_5)</name>
    <dbReference type="NCBI Taxonomy" id="2093360"/>
    <lineage>
        <taxon>Bacteria</taxon>
        <taxon>Pseudomonadati</taxon>
        <taxon>Candidatus Hydrogenedentota</taxon>
        <taxon>Candidatus Abyssobacteria</taxon>
    </lineage>
</organism>